<feature type="non-terminal residue" evidence="1">
    <location>
        <position position="42"/>
    </location>
</feature>
<name>X1CM72_9ZZZZ</name>
<dbReference type="AlphaFoldDB" id="X1CM72"/>
<sequence>MKKRNIYQNRSQELLSIFEKAGNSAKVMCVPIDYAKKDHVVM</sequence>
<evidence type="ECO:0000313" key="1">
    <source>
        <dbReference type="EMBL" id="GAH09481.1"/>
    </source>
</evidence>
<gene>
    <name evidence="1" type="ORF">S01H4_62858</name>
</gene>
<comment type="caution">
    <text evidence="1">The sequence shown here is derived from an EMBL/GenBank/DDBJ whole genome shotgun (WGS) entry which is preliminary data.</text>
</comment>
<proteinExistence type="predicted"/>
<accession>X1CM72</accession>
<dbReference type="EMBL" id="BART01037631">
    <property type="protein sequence ID" value="GAH09481.1"/>
    <property type="molecule type" value="Genomic_DNA"/>
</dbReference>
<protein>
    <submittedName>
        <fullName evidence="1">Uncharacterized protein</fullName>
    </submittedName>
</protein>
<organism evidence="1">
    <name type="scientific">marine sediment metagenome</name>
    <dbReference type="NCBI Taxonomy" id="412755"/>
    <lineage>
        <taxon>unclassified sequences</taxon>
        <taxon>metagenomes</taxon>
        <taxon>ecological metagenomes</taxon>
    </lineage>
</organism>
<reference evidence="1" key="1">
    <citation type="journal article" date="2014" name="Front. Microbiol.">
        <title>High frequency of phylogenetically diverse reductive dehalogenase-homologous genes in deep subseafloor sedimentary metagenomes.</title>
        <authorList>
            <person name="Kawai M."/>
            <person name="Futagami T."/>
            <person name="Toyoda A."/>
            <person name="Takaki Y."/>
            <person name="Nishi S."/>
            <person name="Hori S."/>
            <person name="Arai W."/>
            <person name="Tsubouchi T."/>
            <person name="Morono Y."/>
            <person name="Uchiyama I."/>
            <person name="Ito T."/>
            <person name="Fujiyama A."/>
            <person name="Inagaki F."/>
            <person name="Takami H."/>
        </authorList>
    </citation>
    <scope>NUCLEOTIDE SEQUENCE</scope>
    <source>
        <strain evidence="1">Expedition CK06-06</strain>
    </source>
</reference>